<evidence type="ECO:0000256" key="1">
    <source>
        <dbReference type="ARBA" id="ARBA00023125"/>
    </source>
</evidence>
<evidence type="ECO:0000313" key="6">
    <source>
        <dbReference type="Proteomes" id="UP000198348"/>
    </source>
</evidence>
<accession>A0A238Z6I0</accession>
<dbReference type="SUPFAM" id="SSF56349">
    <property type="entry name" value="DNA breaking-rejoining enzymes"/>
    <property type="match status" value="1"/>
</dbReference>
<keyword evidence="6" id="KW-1185">Reference proteome</keyword>
<protein>
    <submittedName>
        <fullName evidence="5">Site-specific recombinase XerD</fullName>
    </submittedName>
</protein>
<dbReference type="RefSeq" id="WP_089302739.1">
    <property type="nucleotide sequence ID" value="NZ_FZNW01000019.1"/>
</dbReference>
<dbReference type="OrthoDB" id="9815875at2"/>
<evidence type="ECO:0000256" key="3">
    <source>
        <dbReference type="SAM" id="MobiDB-lite"/>
    </source>
</evidence>
<feature type="domain" description="Tyr recombinase" evidence="4">
    <location>
        <begin position="151"/>
        <end position="343"/>
    </location>
</feature>
<dbReference type="GO" id="GO:0003677">
    <property type="term" value="F:DNA binding"/>
    <property type="evidence" value="ECO:0007669"/>
    <property type="project" value="UniProtKB-KW"/>
</dbReference>
<organism evidence="5 6">
    <name type="scientific">Haloechinothrix alba</name>
    <dbReference type="NCBI Taxonomy" id="664784"/>
    <lineage>
        <taxon>Bacteria</taxon>
        <taxon>Bacillati</taxon>
        <taxon>Actinomycetota</taxon>
        <taxon>Actinomycetes</taxon>
        <taxon>Pseudonocardiales</taxon>
        <taxon>Pseudonocardiaceae</taxon>
        <taxon>Haloechinothrix</taxon>
    </lineage>
</organism>
<feature type="region of interest" description="Disordered" evidence="3">
    <location>
        <begin position="1"/>
        <end position="33"/>
    </location>
</feature>
<dbReference type="GO" id="GO:0015074">
    <property type="term" value="P:DNA integration"/>
    <property type="evidence" value="ECO:0007669"/>
    <property type="project" value="InterPro"/>
</dbReference>
<reference evidence="5 6" key="1">
    <citation type="submission" date="2017-06" db="EMBL/GenBank/DDBJ databases">
        <authorList>
            <person name="Kim H.J."/>
            <person name="Triplett B.A."/>
        </authorList>
    </citation>
    <scope>NUCLEOTIDE SEQUENCE [LARGE SCALE GENOMIC DNA]</scope>
    <source>
        <strain evidence="5 6">DSM 45207</strain>
    </source>
</reference>
<evidence type="ECO:0000256" key="2">
    <source>
        <dbReference type="ARBA" id="ARBA00023172"/>
    </source>
</evidence>
<dbReference type="InterPro" id="IPR002104">
    <property type="entry name" value="Integrase_catalytic"/>
</dbReference>
<dbReference type="SUPFAM" id="SSF47823">
    <property type="entry name" value="lambda integrase-like, N-terminal domain"/>
    <property type="match status" value="1"/>
</dbReference>
<dbReference type="Proteomes" id="UP000198348">
    <property type="component" value="Unassembled WGS sequence"/>
</dbReference>
<dbReference type="GO" id="GO:0006310">
    <property type="term" value="P:DNA recombination"/>
    <property type="evidence" value="ECO:0007669"/>
    <property type="project" value="UniProtKB-KW"/>
</dbReference>
<dbReference type="AlphaFoldDB" id="A0A238Z6I0"/>
<dbReference type="InterPro" id="IPR052925">
    <property type="entry name" value="Phage_Integrase-like_Recomb"/>
</dbReference>
<gene>
    <name evidence="5" type="ORF">SAMN06265360_11964</name>
</gene>
<keyword evidence="2" id="KW-0233">DNA recombination</keyword>
<dbReference type="PROSITE" id="PS51898">
    <property type="entry name" value="TYR_RECOMBINASE"/>
    <property type="match status" value="1"/>
</dbReference>
<dbReference type="InterPro" id="IPR010998">
    <property type="entry name" value="Integrase_recombinase_N"/>
</dbReference>
<dbReference type="InterPro" id="IPR011010">
    <property type="entry name" value="DNA_brk_join_enz"/>
</dbReference>
<dbReference type="PANTHER" id="PTHR34605">
    <property type="entry name" value="PHAGE_INTEGRASE DOMAIN-CONTAINING PROTEIN"/>
    <property type="match status" value="1"/>
</dbReference>
<evidence type="ECO:0000313" key="5">
    <source>
        <dbReference type="EMBL" id="SNR78732.1"/>
    </source>
</evidence>
<name>A0A238Z6I0_9PSEU</name>
<dbReference type="Gene3D" id="1.10.150.130">
    <property type="match status" value="1"/>
</dbReference>
<dbReference type="EMBL" id="FZNW01000019">
    <property type="protein sequence ID" value="SNR78732.1"/>
    <property type="molecule type" value="Genomic_DNA"/>
</dbReference>
<dbReference type="CDD" id="cd00799">
    <property type="entry name" value="INT_Cre_C"/>
    <property type="match status" value="1"/>
</dbReference>
<proteinExistence type="predicted"/>
<keyword evidence="1" id="KW-0238">DNA-binding</keyword>
<dbReference type="PANTHER" id="PTHR34605:SF4">
    <property type="entry name" value="DNA ADENINE METHYLTRANSFERASE"/>
    <property type="match status" value="1"/>
</dbReference>
<sequence>MSQESDESTSNDGGAVSPDAGAAGSRGRDAIEPRERLARLDAVAEAYVREQRPANTQRAYAEAWKVWEDYTRDAGIPMLSGTVGALVGFVRWMETTRQAAVATVDARLAGAVAGLRQSGVSVDRNATRAAWQALKGYERRLAEAGSARGRGKAQPITLAQLRALVRACPESNAGLRDRALLLIGFTIAARRSELAGLRVEQLTADGTHGLVAALGYTKTGPDERPIPHGAHRDTCPVLAWQAWIEAAGITEGPAFRRIDRHDHVFGSGLSPQAVGEIITRCGKRAELPFRITGHSLRAGLATEARRTGADHKAVCDQGGWVYGSKAVHGYFHTVDRWTDNPVRGIGL</sequence>
<dbReference type="Gene3D" id="1.10.443.10">
    <property type="entry name" value="Intergrase catalytic core"/>
    <property type="match status" value="1"/>
</dbReference>
<dbReference type="Pfam" id="PF00589">
    <property type="entry name" value="Phage_integrase"/>
    <property type="match status" value="1"/>
</dbReference>
<evidence type="ECO:0000259" key="4">
    <source>
        <dbReference type="PROSITE" id="PS51898"/>
    </source>
</evidence>
<dbReference type="InterPro" id="IPR013762">
    <property type="entry name" value="Integrase-like_cat_sf"/>
</dbReference>